<proteinExistence type="predicted"/>
<accession>A0A382CZQ1</accession>
<dbReference type="EMBL" id="UINC01036654">
    <property type="protein sequence ID" value="SVB30961.1"/>
    <property type="molecule type" value="Genomic_DNA"/>
</dbReference>
<dbReference type="InterPro" id="IPR003918">
    <property type="entry name" value="NADH_UbQ_OxRdtase"/>
</dbReference>
<organism evidence="2">
    <name type="scientific">marine metagenome</name>
    <dbReference type="NCBI Taxonomy" id="408172"/>
    <lineage>
        <taxon>unclassified sequences</taxon>
        <taxon>metagenomes</taxon>
        <taxon>ecological metagenomes</taxon>
    </lineage>
</organism>
<feature type="transmembrane region" description="Helical" evidence="1">
    <location>
        <begin position="34"/>
        <end position="55"/>
    </location>
</feature>
<dbReference type="AlphaFoldDB" id="A0A382CZQ1"/>
<sequence length="179" mass="19559">VLEGMDSFVLLCLLGLPMLGAIILLFVPADALKVVKVVAVTVSFVVAVLAIYIFVSFDETAGAVQFQKIYRWLPLPGPWGAGDDAITLSLGIDGVGATMVLLTGIVMLTGTLISWNVSEATKDFFILYFVLLAGVFGVFITFDLFFFFLFYELSVLPMYLLIGKWGSTSQFKGFARTKE</sequence>
<dbReference type="PANTHER" id="PTHR43507:SF4">
    <property type="entry name" value="PROTON-TRANSLOCATING NADH-QUINONE OXIDOREDUCTASE, CHAIN M"/>
    <property type="match status" value="1"/>
</dbReference>
<feature type="non-terminal residue" evidence="2">
    <location>
        <position position="1"/>
    </location>
</feature>
<name>A0A382CZQ1_9ZZZZ</name>
<evidence type="ECO:0000313" key="2">
    <source>
        <dbReference type="EMBL" id="SVB30961.1"/>
    </source>
</evidence>
<protein>
    <recommendedName>
        <fullName evidence="3">NADH:quinone oxidoreductase/Mrp antiporter membrane subunit domain-containing protein</fullName>
    </recommendedName>
</protein>
<reference evidence="2" key="1">
    <citation type="submission" date="2018-05" db="EMBL/GenBank/DDBJ databases">
        <authorList>
            <person name="Lanie J.A."/>
            <person name="Ng W.-L."/>
            <person name="Kazmierczak K.M."/>
            <person name="Andrzejewski T.M."/>
            <person name="Davidsen T.M."/>
            <person name="Wayne K.J."/>
            <person name="Tettelin H."/>
            <person name="Glass J.I."/>
            <person name="Rusch D."/>
            <person name="Podicherti R."/>
            <person name="Tsui H.-C.T."/>
            <person name="Winkler M.E."/>
        </authorList>
    </citation>
    <scope>NUCLEOTIDE SEQUENCE</scope>
</reference>
<feature type="transmembrane region" description="Helical" evidence="1">
    <location>
        <begin position="6"/>
        <end position="27"/>
    </location>
</feature>
<keyword evidence="1" id="KW-0812">Transmembrane</keyword>
<dbReference type="GO" id="GO:0003954">
    <property type="term" value="F:NADH dehydrogenase activity"/>
    <property type="evidence" value="ECO:0007669"/>
    <property type="project" value="TreeGrafter"/>
</dbReference>
<keyword evidence="1" id="KW-0472">Membrane</keyword>
<dbReference type="GO" id="GO:0008137">
    <property type="term" value="F:NADH dehydrogenase (ubiquinone) activity"/>
    <property type="evidence" value="ECO:0007669"/>
    <property type="project" value="InterPro"/>
</dbReference>
<feature type="transmembrane region" description="Helical" evidence="1">
    <location>
        <begin position="94"/>
        <end position="113"/>
    </location>
</feature>
<evidence type="ECO:0008006" key="3">
    <source>
        <dbReference type="Google" id="ProtNLM"/>
    </source>
</evidence>
<keyword evidence="1" id="KW-1133">Transmembrane helix</keyword>
<feature type="non-terminal residue" evidence="2">
    <location>
        <position position="179"/>
    </location>
</feature>
<dbReference type="GO" id="GO:0042773">
    <property type="term" value="P:ATP synthesis coupled electron transport"/>
    <property type="evidence" value="ECO:0007669"/>
    <property type="project" value="InterPro"/>
</dbReference>
<feature type="transmembrane region" description="Helical" evidence="1">
    <location>
        <begin position="125"/>
        <end position="151"/>
    </location>
</feature>
<dbReference type="PANTHER" id="PTHR43507">
    <property type="entry name" value="NADH-UBIQUINONE OXIDOREDUCTASE CHAIN 4"/>
    <property type="match status" value="1"/>
</dbReference>
<dbReference type="GO" id="GO:0015990">
    <property type="term" value="P:electron transport coupled proton transport"/>
    <property type="evidence" value="ECO:0007669"/>
    <property type="project" value="TreeGrafter"/>
</dbReference>
<dbReference type="GO" id="GO:0048039">
    <property type="term" value="F:ubiquinone binding"/>
    <property type="evidence" value="ECO:0007669"/>
    <property type="project" value="TreeGrafter"/>
</dbReference>
<evidence type="ECO:0000256" key="1">
    <source>
        <dbReference type="SAM" id="Phobius"/>
    </source>
</evidence>
<gene>
    <name evidence="2" type="ORF">METZ01_LOCUS183815</name>
</gene>